<protein>
    <submittedName>
        <fullName evidence="2">Uncharacterized protein</fullName>
    </submittedName>
</protein>
<evidence type="ECO:0000313" key="3">
    <source>
        <dbReference type="Proteomes" id="UP000765509"/>
    </source>
</evidence>
<gene>
    <name evidence="2" type="ORF">O181_003504</name>
</gene>
<sequence length="121" mass="13855">MPVREFPEEEIQAEYSESESMGDSIRENSDYYQDPIEEFVVEYQEETQLEVQDIKQEAGLPQATAKKRSCKHTQYSQTFLLTPIKGMVYIDKTATKTAVCVDNSQQPFIIDSGANFLTVCR</sequence>
<dbReference type="EMBL" id="AVOT02000633">
    <property type="protein sequence ID" value="MBW0463789.1"/>
    <property type="molecule type" value="Genomic_DNA"/>
</dbReference>
<dbReference type="AlphaFoldDB" id="A0A9Q3BEH4"/>
<evidence type="ECO:0000256" key="1">
    <source>
        <dbReference type="SAM" id="MobiDB-lite"/>
    </source>
</evidence>
<accession>A0A9Q3BEH4</accession>
<keyword evidence="3" id="KW-1185">Reference proteome</keyword>
<comment type="caution">
    <text evidence="2">The sequence shown here is derived from an EMBL/GenBank/DDBJ whole genome shotgun (WGS) entry which is preliminary data.</text>
</comment>
<evidence type="ECO:0000313" key="2">
    <source>
        <dbReference type="EMBL" id="MBW0463789.1"/>
    </source>
</evidence>
<name>A0A9Q3BEH4_9BASI</name>
<dbReference type="Proteomes" id="UP000765509">
    <property type="component" value="Unassembled WGS sequence"/>
</dbReference>
<reference evidence="2" key="1">
    <citation type="submission" date="2021-03" db="EMBL/GenBank/DDBJ databases">
        <title>Draft genome sequence of rust myrtle Austropuccinia psidii MF-1, a brazilian biotype.</title>
        <authorList>
            <person name="Quecine M.C."/>
            <person name="Pachon D.M.R."/>
            <person name="Bonatelli M.L."/>
            <person name="Correr F.H."/>
            <person name="Franceschini L.M."/>
            <person name="Leite T.F."/>
            <person name="Margarido G.R.A."/>
            <person name="Almeida C.A."/>
            <person name="Ferrarezi J.A."/>
            <person name="Labate C.A."/>
        </authorList>
    </citation>
    <scope>NUCLEOTIDE SEQUENCE</scope>
    <source>
        <strain evidence="2">MF-1</strain>
    </source>
</reference>
<organism evidence="2 3">
    <name type="scientific">Austropuccinia psidii MF-1</name>
    <dbReference type="NCBI Taxonomy" id="1389203"/>
    <lineage>
        <taxon>Eukaryota</taxon>
        <taxon>Fungi</taxon>
        <taxon>Dikarya</taxon>
        <taxon>Basidiomycota</taxon>
        <taxon>Pucciniomycotina</taxon>
        <taxon>Pucciniomycetes</taxon>
        <taxon>Pucciniales</taxon>
        <taxon>Sphaerophragmiaceae</taxon>
        <taxon>Austropuccinia</taxon>
    </lineage>
</organism>
<proteinExistence type="predicted"/>
<feature type="region of interest" description="Disordered" evidence="1">
    <location>
        <begin position="1"/>
        <end position="27"/>
    </location>
</feature>